<dbReference type="PRINTS" id="PR00111">
    <property type="entry name" value="ABHYDROLASE"/>
</dbReference>
<evidence type="ECO:0000259" key="1">
    <source>
        <dbReference type="Pfam" id="PF12697"/>
    </source>
</evidence>
<dbReference type="InterPro" id="IPR000073">
    <property type="entry name" value="AB_hydrolase_1"/>
</dbReference>
<dbReference type="Pfam" id="PF12697">
    <property type="entry name" value="Abhydrolase_6"/>
    <property type="match status" value="1"/>
</dbReference>
<evidence type="ECO:0000313" key="2">
    <source>
        <dbReference type="EMBL" id="MFD1045409.1"/>
    </source>
</evidence>
<sequence>MDVGTEQRFEWQGRSIAWARRGHGPDVVFCHGTPFSSVLWHPFAEALARDFTVHVWDMPGYGRSSKDSRHPVDFAAQANAFTALLSHWGLTEPHVVAHDFGGAVSLRAHLVGGVPYASLMLVDVVAIPPSGSPFFQFVQANPGLLDQLPGYIHRAVVRAYVENASHKELSGEVVDALVEPWTGDEGQPAFYRQIVDYDEKFLHDNENRMGGMTIPVRIVWGGNDGWIPVAQAHRLHDLIPGSTLTVVPSSGHLMHHDQPVALMHEVRAWLDERTRRS</sequence>
<feature type="domain" description="AB hydrolase-1" evidence="1">
    <location>
        <begin position="27"/>
        <end position="262"/>
    </location>
</feature>
<reference evidence="3" key="1">
    <citation type="journal article" date="2019" name="Int. J. Syst. Evol. Microbiol.">
        <title>The Global Catalogue of Microorganisms (GCM) 10K type strain sequencing project: providing services to taxonomists for standard genome sequencing and annotation.</title>
        <authorList>
            <consortium name="The Broad Institute Genomics Platform"/>
            <consortium name="The Broad Institute Genome Sequencing Center for Infectious Disease"/>
            <person name="Wu L."/>
            <person name="Ma J."/>
        </authorList>
    </citation>
    <scope>NUCLEOTIDE SEQUENCE [LARGE SCALE GENOMIC DNA]</scope>
    <source>
        <strain evidence="3">JCM 31486</strain>
    </source>
</reference>
<dbReference type="SUPFAM" id="SSF53474">
    <property type="entry name" value="alpha/beta-Hydrolases"/>
    <property type="match status" value="1"/>
</dbReference>
<gene>
    <name evidence="2" type="ORF">ACFQ1S_07310</name>
</gene>
<proteinExistence type="predicted"/>
<organism evidence="2 3">
    <name type="scientific">Kibdelosporangium lantanae</name>
    <dbReference type="NCBI Taxonomy" id="1497396"/>
    <lineage>
        <taxon>Bacteria</taxon>
        <taxon>Bacillati</taxon>
        <taxon>Actinomycetota</taxon>
        <taxon>Actinomycetes</taxon>
        <taxon>Pseudonocardiales</taxon>
        <taxon>Pseudonocardiaceae</taxon>
        <taxon>Kibdelosporangium</taxon>
    </lineage>
</organism>
<accession>A0ABW3M720</accession>
<dbReference type="PANTHER" id="PTHR43798">
    <property type="entry name" value="MONOACYLGLYCEROL LIPASE"/>
    <property type="match status" value="1"/>
</dbReference>
<keyword evidence="2" id="KW-0378">Hydrolase</keyword>
<dbReference type="InterPro" id="IPR050266">
    <property type="entry name" value="AB_hydrolase_sf"/>
</dbReference>
<comment type="caution">
    <text evidence="2">The sequence shown here is derived from an EMBL/GenBank/DDBJ whole genome shotgun (WGS) entry which is preliminary data.</text>
</comment>
<protein>
    <submittedName>
        <fullName evidence="2">Alpha/beta fold hydrolase</fullName>
    </submittedName>
</protein>
<dbReference type="PANTHER" id="PTHR43798:SF33">
    <property type="entry name" value="HYDROLASE, PUTATIVE (AFU_ORTHOLOGUE AFUA_2G14860)-RELATED"/>
    <property type="match status" value="1"/>
</dbReference>
<dbReference type="InterPro" id="IPR029058">
    <property type="entry name" value="AB_hydrolase_fold"/>
</dbReference>
<keyword evidence="3" id="KW-1185">Reference proteome</keyword>
<dbReference type="EMBL" id="JBHTIS010000289">
    <property type="protein sequence ID" value="MFD1045409.1"/>
    <property type="molecule type" value="Genomic_DNA"/>
</dbReference>
<dbReference type="Proteomes" id="UP001597045">
    <property type="component" value="Unassembled WGS sequence"/>
</dbReference>
<evidence type="ECO:0000313" key="3">
    <source>
        <dbReference type="Proteomes" id="UP001597045"/>
    </source>
</evidence>
<dbReference type="Gene3D" id="3.40.50.1820">
    <property type="entry name" value="alpha/beta hydrolase"/>
    <property type="match status" value="1"/>
</dbReference>
<dbReference type="GO" id="GO:0016787">
    <property type="term" value="F:hydrolase activity"/>
    <property type="evidence" value="ECO:0007669"/>
    <property type="project" value="UniProtKB-KW"/>
</dbReference>
<name>A0ABW3M720_9PSEU</name>